<protein>
    <recommendedName>
        <fullName evidence="1">VOC domain-containing protein</fullName>
    </recommendedName>
</protein>
<evidence type="ECO:0000313" key="3">
    <source>
        <dbReference type="Proteomes" id="UP001055167"/>
    </source>
</evidence>
<dbReference type="InterPro" id="IPR004360">
    <property type="entry name" value="Glyas_Fos-R_dOase_dom"/>
</dbReference>
<name>A0ABQ4R3Z0_9HYPH</name>
<dbReference type="InterPro" id="IPR029068">
    <property type="entry name" value="Glyas_Bleomycin-R_OHBP_Dase"/>
</dbReference>
<dbReference type="Gene3D" id="3.10.180.10">
    <property type="entry name" value="2,3-Dihydroxybiphenyl 1,2-Dioxygenase, domain 1"/>
    <property type="match status" value="1"/>
</dbReference>
<proteinExistence type="predicted"/>
<reference evidence="2" key="1">
    <citation type="journal article" date="2021" name="Front. Microbiol.">
        <title>Comprehensive Comparative Genomics and Phenotyping of Methylobacterium Species.</title>
        <authorList>
            <person name="Alessa O."/>
            <person name="Ogura Y."/>
            <person name="Fujitani Y."/>
            <person name="Takami H."/>
            <person name="Hayashi T."/>
            <person name="Sahin N."/>
            <person name="Tani A."/>
        </authorList>
    </citation>
    <scope>NUCLEOTIDE SEQUENCE</scope>
    <source>
        <strain evidence="2">KCTC 52305</strain>
    </source>
</reference>
<reference evidence="2" key="2">
    <citation type="submission" date="2021-08" db="EMBL/GenBank/DDBJ databases">
        <authorList>
            <person name="Tani A."/>
            <person name="Ola A."/>
            <person name="Ogura Y."/>
            <person name="Katsura K."/>
            <person name="Hayashi T."/>
        </authorList>
    </citation>
    <scope>NUCLEOTIDE SEQUENCE</scope>
    <source>
        <strain evidence="2">KCTC 52305</strain>
    </source>
</reference>
<dbReference type="InterPro" id="IPR037523">
    <property type="entry name" value="VOC_core"/>
</dbReference>
<accession>A0ABQ4R3Z0</accession>
<dbReference type="PROSITE" id="PS51819">
    <property type="entry name" value="VOC"/>
    <property type="match status" value="1"/>
</dbReference>
<dbReference type="RefSeq" id="WP_128563476.1">
    <property type="nucleotide sequence ID" value="NZ_QOWC01000045.1"/>
</dbReference>
<evidence type="ECO:0000313" key="2">
    <source>
        <dbReference type="EMBL" id="GJD51559.1"/>
    </source>
</evidence>
<comment type="caution">
    <text evidence="2">The sequence shown here is derived from an EMBL/GenBank/DDBJ whole genome shotgun (WGS) entry which is preliminary data.</text>
</comment>
<dbReference type="CDD" id="cd07251">
    <property type="entry name" value="VOC_like"/>
    <property type="match status" value="1"/>
</dbReference>
<dbReference type="PANTHER" id="PTHR36503">
    <property type="entry name" value="BLR2520 PROTEIN"/>
    <property type="match status" value="1"/>
</dbReference>
<feature type="domain" description="VOC" evidence="1">
    <location>
        <begin position="4"/>
        <end position="126"/>
    </location>
</feature>
<keyword evidence="3" id="KW-1185">Reference proteome</keyword>
<organism evidence="2 3">
    <name type="scientific">Methylobacterium crusticola</name>
    <dbReference type="NCBI Taxonomy" id="1697972"/>
    <lineage>
        <taxon>Bacteria</taxon>
        <taxon>Pseudomonadati</taxon>
        <taxon>Pseudomonadota</taxon>
        <taxon>Alphaproteobacteria</taxon>
        <taxon>Hyphomicrobiales</taxon>
        <taxon>Methylobacteriaceae</taxon>
        <taxon>Methylobacterium</taxon>
    </lineage>
</organism>
<evidence type="ECO:0000259" key="1">
    <source>
        <dbReference type="PROSITE" id="PS51819"/>
    </source>
</evidence>
<gene>
    <name evidence="2" type="ORF">OPKNFCMD_4314</name>
</gene>
<dbReference type="Proteomes" id="UP001055167">
    <property type="component" value="Unassembled WGS sequence"/>
</dbReference>
<dbReference type="EMBL" id="BPQH01000014">
    <property type="protein sequence ID" value="GJD51559.1"/>
    <property type="molecule type" value="Genomic_DNA"/>
</dbReference>
<dbReference type="SUPFAM" id="SSF54593">
    <property type="entry name" value="Glyoxalase/Bleomycin resistance protein/Dihydroxybiphenyl dioxygenase"/>
    <property type="match status" value="1"/>
</dbReference>
<sequence length="141" mass="14799">MDPRVSLITLGVTDLARAAAFYEALGWPRRVRAAEGVAFFQLGGLGLSLYPRDAMARDAGVPAGPPGAQAFTLAYNARSRREVDLVLAAAAAAGARITRAAQDAAWGGYHGHFADPEGFLWEVAWNPGFALAADGCLTLPD</sequence>
<dbReference type="Pfam" id="PF00903">
    <property type="entry name" value="Glyoxalase"/>
    <property type="match status" value="1"/>
</dbReference>
<dbReference type="PANTHER" id="PTHR36503:SF1">
    <property type="entry name" value="BLR2520 PROTEIN"/>
    <property type="match status" value="1"/>
</dbReference>